<proteinExistence type="predicted"/>
<organism evidence="1">
    <name type="scientific">Anguilla anguilla</name>
    <name type="common">European freshwater eel</name>
    <name type="synonym">Muraena anguilla</name>
    <dbReference type="NCBI Taxonomy" id="7936"/>
    <lineage>
        <taxon>Eukaryota</taxon>
        <taxon>Metazoa</taxon>
        <taxon>Chordata</taxon>
        <taxon>Craniata</taxon>
        <taxon>Vertebrata</taxon>
        <taxon>Euteleostomi</taxon>
        <taxon>Actinopterygii</taxon>
        <taxon>Neopterygii</taxon>
        <taxon>Teleostei</taxon>
        <taxon>Anguilliformes</taxon>
        <taxon>Anguillidae</taxon>
        <taxon>Anguilla</taxon>
    </lineage>
</organism>
<evidence type="ECO:0000313" key="1">
    <source>
        <dbReference type="EMBL" id="JAH80169.1"/>
    </source>
</evidence>
<protein>
    <submittedName>
        <fullName evidence="1">Uncharacterized protein</fullName>
    </submittedName>
</protein>
<reference evidence="1" key="2">
    <citation type="journal article" date="2015" name="Fish Shellfish Immunol.">
        <title>Early steps in the European eel (Anguilla anguilla)-Vibrio vulnificus interaction in the gills: Role of the RtxA13 toxin.</title>
        <authorList>
            <person name="Callol A."/>
            <person name="Pajuelo D."/>
            <person name="Ebbesson L."/>
            <person name="Teles M."/>
            <person name="MacKenzie S."/>
            <person name="Amaro C."/>
        </authorList>
    </citation>
    <scope>NUCLEOTIDE SEQUENCE</scope>
</reference>
<dbReference type="AlphaFoldDB" id="A0A0E9VPU5"/>
<dbReference type="EMBL" id="GBXM01028408">
    <property type="protein sequence ID" value="JAH80169.1"/>
    <property type="molecule type" value="Transcribed_RNA"/>
</dbReference>
<sequence>MRLSYGGLVAAFEWRSTGLFCLAGKPIGVPQNPTKATYFSP</sequence>
<accession>A0A0E9VPU5</accession>
<name>A0A0E9VPU5_ANGAN</name>
<reference evidence="1" key="1">
    <citation type="submission" date="2014-11" db="EMBL/GenBank/DDBJ databases">
        <authorList>
            <person name="Amaro Gonzalez C."/>
        </authorList>
    </citation>
    <scope>NUCLEOTIDE SEQUENCE</scope>
</reference>